<keyword evidence="3" id="KW-0378">Hydrolase</keyword>
<keyword evidence="4" id="KW-1185">Reference proteome</keyword>
<dbReference type="Pfam" id="PF00561">
    <property type="entry name" value="Abhydrolase_1"/>
    <property type="match status" value="1"/>
</dbReference>
<dbReference type="Proteomes" id="UP001171916">
    <property type="component" value="Unassembled WGS sequence"/>
</dbReference>
<sequence length="337" mass="38203">MLKKALRVIVFLVLAVIFFLLTLYRPDLSPEYVQEKYQTAESIFLDVDGQQVHLRLMGEGEPVILVHGSFSSLHTWDIWQKELSPYFLTISLDLPGHGLTGPSEGKHYSVKDYSILIRRIAEKLDLESFHIAGNSMGGAVAMQLSSDHPELVKSLNLLNSSAAPKGVEEPRTLDSNEDSGRDEAFIFKLARNPVFSKLLLKCTPKFLFQMNMEQVYFDETKISEAVIDRYYELMLREGNRQATLDRLMAPRETTIDYDNLTMPTLITWGKYDNWIPLRNGQALQTSIKGSKLKVFENAGHVPMEEIPTESVGEYLAFLGVEIRNGYFSSPKLISSNE</sequence>
<accession>A0ABT7YDM9</accession>
<dbReference type="GO" id="GO:0016787">
    <property type="term" value="F:hydrolase activity"/>
    <property type="evidence" value="ECO:0007669"/>
    <property type="project" value="UniProtKB-KW"/>
</dbReference>
<feature type="domain" description="AB hydrolase-1" evidence="2">
    <location>
        <begin position="62"/>
        <end position="305"/>
    </location>
</feature>
<name>A0ABT7YDM9_9BACT</name>
<evidence type="ECO:0000313" key="3">
    <source>
        <dbReference type="EMBL" id="MDN3204636.1"/>
    </source>
</evidence>
<reference evidence="3" key="1">
    <citation type="submission" date="2023-06" db="EMBL/GenBank/DDBJ databases">
        <title>Robiginitalea aurantiacus sp. nov. and Algoriphagus sediminis sp. nov., isolated from coastal sediment.</title>
        <authorList>
            <person name="Zhou Z.Y."/>
            <person name="An J."/>
            <person name="Jia Y.W."/>
            <person name="Du Z.J."/>
        </authorList>
    </citation>
    <scope>NUCLEOTIDE SEQUENCE</scope>
    <source>
        <strain evidence="3">C2-7</strain>
    </source>
</reference>
<keyword evidence="1" id="KW-1133">Transmembrane helix</keyword>
<keyword evidence="1" id="KW-0812">Transmembrane</keyword>
<dbReference type="EMBL" id="JAUEPH010000004">
    <property type="protein sequence ID" value="MDN3204636.1"/>
    <property type="molecule type" value="Genomic_DNA"/>
</dbReference>
<evidence type="ECO:0000313" key="4">
    <source>
        <dbReference type="Proteomes" id="UP001171916"/>
    </source>
</evidence>
<evidence type="ECO:0000259" key="2">
    <source>
        <dbReference type="Pfam" id="PF00561"/>
    </source>
</evidence>
<keyword evidence="1" id="KW-0472">Membrane</keyword>
<dbReference type="InterPro" id="IPR029058">
    <property type="entry name" value="AB_hydrolase_fold"/>
</dbReference>
<dbReference type="PANTHER" id="PTHR43689">
    <property type="entry name" value="HYDROLASE"/>
    <property type="match status" value="1"/>
</dbReference>
<feature type="transmembrane region" description="Helical" evidence="1">
    <location>
        <begin position="5"/>
        <end position="24"/>
    </location>
</feature>
<evidence type="ECO:0000256" key="1">
    <source>
        <dbReference type="SAM" id="Phobius"/>
    </source>
</evidence>
<dbReference type="PRINTS" id="PR00111">
    <property type="entry name" value="ABHYDROLASE"/>
</dbReference>
<dbReference type="InterPro" id="IPR000073">
    <property type="entry name" value="AB_hydrolase_1"/>
</dbReference>
<dbReference type="Gene3D" id="3.40.50.1820">
    <property type="entry name" value="alpha/beta hydrolase"/>
    <property type="match status" value="1"/>
</dbReference>
<organism evidence="3 4">
    <name type="scientific">Algoriphagus sediminis</name>
    <dbReference type="NCBI Taxonomy" id="3057113"/>
    <lineage>
        <taxon>Bacteria</taxon>
        <taxon>Pseudomonadati</taxon>
        <taxon>Bacteroidota</taxon>
        <taxon>Cytophagia</taxon>
        <taxon>Cytophagales</taxon>
        <taxon>Cyclobacteriaceae</taxon>
        <taxon>Algoriphagus</taxon>
    </lineage>
</organism>
<comment type="caution">
    <text evidence="3">The sequence shown here is derived from an EMBL/GenBank/DDBJ whole genome shotgun (WGS) entry which is preliminary data.</text>
</comment>
<gene>
    <name evidence="3" type="ORF">QVH07_10780</name>
</gene>
<protein>
    <submittedName>
        <fullName evidence="3">Alpha/beta hydrolase</fullName>
    </submittedName>
</protein>
<dbReference type="RefSeq" id="WP_290000293.1">
    <property type="nucleotide sequence ID" value="NZ_JAUEPH010000004.1"/>
</dbReference>
<proteinExistence type="predicted"/>
<dbReference type="PANTHER" id="PTHR43689:SF8">
    <property type="entry name" value="ALPHA_BETA-HYDROLASES SUPERFAMILY PROTEIN"/>
    <property type="match status" value="1"/>
</dbReference>
<dbReference type="SUPFAM" id="SSF53474">
    <property type="entry name" value="alpha/beta-Hydrolases"/>
    <property type="match status" value="1"/>
</dbReference>